<dbReference type="InterPro" id="IPR018812">
    <property type="entry name" value="SAK_HAD"/>
</dbReference>
<gene>
    <name evidence="3" type="ORF">N7458_001527</name>
</gene>
<dbReference type="GO" id="GO:0003723">
    <property type="term" value="F:RNA binding"/>
    <property type="evidence" value="ECO:0007669"/>
    <property type="project" value="TreeGrafter"/>
</dbReference>
<feature type="domain" description="Swiss Army Knife RNA repair protein HAD" evidence="2">
    <location>
        <begin position="96"/>
        <end position="301"/>
    </location>
</feature>
<dbReference type="GO" id="GO:0000494">
    <property type="term" value="P:box C/D sno(s)RNA 3'-end processing"/>
    <property type="evidence" value="ECO:0007669"/>
    <property type="project" value="TreeGrafter"/>
</dbReference>
<dbReference type="RefSeq" id="XP_056769017.1">
    <property type="nucleotide sequence ID" value="XM_056904910.1"/>
</dbReference>
<evidence type="ECO:0000256" key="1">
    <source>
        <dbReference type="SAM" id="MobiDB-lite"/>
    </source>
</evidence>
<proteinExistence type="predicted"/>
<reference evidence="3" key="1">
    <citation type="submission" date="2022-12" db="EMBL/GenBank/DDBJ databases">
        <authorList>
            <person name="Petersen C."/>
        </authorList>
    </citation>
    <scope>NUCLEOTIDE SEQUENCE</scope>
    <source>
        <strain evidence="3">IBT 16125</strain>
    </source>
</reference>
<protein>
    <recommendedName>
        <fullName evidence="2">Swiss Army Knife RNA repair protein HAD domain-containing protein</fullName>
    </recommendedName>
</protein>
<comment type="caution">
    <text evidence="3">The sequence shown here is derived from an EMBL/GenBank/DDBJ whole genome shotgun (WGS) entry which is preliminary data.</text>
</comment>
<dbReference type="AlphaFoldDB" id="A0AAD6CB11"/>
<dbReference type="GO" id="GO:1990259">
    <property type="term" value="F:histone H2AQ104 methyltransferase activity"/>
    <property type="evidence" value="ECO:0007669"/>
    <property type="project" value="TreeGrafter"/>
</dbReference>
<keyword evidence="4" id="KW-1185">Reference proteome</keyword>
<organism evidence="3 4">
    <name type="scientific">Penicillium daleae</name>
    <dbReference type="NCBI Taxonomy" id="63821"/>
    <lineage>
        <taxon>Eukaryota</taxon>
        <taxon>Fungi</taxon>
        <taxon>Dikarya</taxon>
        <taxon>Ascomycota</taxon>
        <taxon>Pezizomycotina</taxon>
        <taxon>Eurotiomycetes</taxon>
        <taxon>Eurotiomycetidae</taxon>
        <taxon>Eurotiales</taxon>
        <taxon>Aspergillaceae</taxon>
        <taxon>Penicillium</taxon>
    </lineage>
</organism>
<dbReference type="PANTHER" id="PTHR10335">
    <property type="entry name" value="RRNA 2-O-METHYLTRANSFERASE FIBRILLARIN"/>
    <property type="match status" value="1"/>
</dbReference>
<dbReference type="Pfam" id="PF10307">
    <property type="entry name" value="HAD_SAK_1"/>
    <property type="match status" value="1"/>
</dbReference>
<dbReference type="GeneID" id="81595153"/>
<dbReference type="PANTHER" id="PTHR10335:SF23">
    <property type="entry name" value="OB FOLD-CONTAINING PROTEIN, NUCLEIC ACID BINDING"/>
    <property type="match status" value="1"/>
</dbReference>
<evidence type="ECO:0000259" key="2">
    <source>
        <dbReference type="Pfam" id="PF10307"/>
    </source>
</evidence>
<dbReference type="Proteomes" id="UP001213681">
    <property type="component" value="Unassembled WGS sequence"/>
</dbReference>
<feature type="compositionally biased region" description="Basic and acidic residues" evidence="1">
    <location>
        <begin position="528"/>
        <end position="540"/>
    </location>
</feature>
<reference evidence="3" key="2">
    <citation type="journal article" date="2023" name="IMA Fungus">
        <title>Comparative genomic study of the Penicillium genus elucidates a diverse pangenome and 15 lateral gene transfer events.</title>
        <authorList>
            <person name="Petersen C."/>
            <person name="Sorensen T."/>
            <person name="Nielsen M.R."/>
            <person name="Sondergaard T.E."/>
            <person name="Sorensen J.L."/>
            <person name="Fitzpatrick D.A."/>
            <person name="Frisvad J.C."/>
            <person name="Nielsen K.L."/>
        </authorList>
    </citation>
    <scope>NUCLEOTIDE SEQUENCE</scope>
    <source>
        <strain evidence="3">IBT 16125</strain>
    </source>
</reference>
<evidence type="ECO:0000313" key="3">
    <source>
        <dbReference type="EMBL" id="KAJ5459975.1"/>
    </source>
</evidence>
<name>A0AAD6CB11_9EURO</name>
<dbReference type="EMBL" id="JAPVEA010000002">
    <property type="protein sequence ID" value="KAJ5459975.1"/>
    <property type="molecule type" value="Genomic_DNA"/>
</dbReference>
<dbReference type="GO" id="GO:0032040">
    <property type="term" value="C:small-subunit processome"/>
    <property type="evidence" value="ECO:0007669"/>
    <property type="project" value="TreeGrafter"/>
</dbReference>
<evidence type="ECO:0000313" key="4">
    <source>
        <dbReference type="Proteomes" id="UP001213681"/>
    </source>
</evidence>
<feature type="compositionally biased region" description="Gly residues" evidence="1">
    <location>
        <begin position="596"/>
        <end position="606"/>
    </location>
</feature>
<dbReference type="GO" id="GO:0008649">
    <property type="term" value="F:rRNA methyltransferase activity"/>
    <property type="evidence" value="ECO:0007669"/>
    <property type="project" value="TreeGrafter"/>
</dbReference>
<dbReference type="GO" id="GO:0031428">
    <property type="term" value="C:box C/D methylation guide snoRNP complex"/>
    <property type="evidence" value="ECO:0007669"/>
    <property type="project" value="TreeGrafter"/>
</dbReference>
<feature type="region of interest" description="Disordered" evidence="1">
    <location>
        <begin position="477"/>
        <end position="606"/>
    </location>
</feature>
<accession>A0AAD6CB11</accession>
<feature type="compositionally biased region" description="Basic residues" evidence="1">
    <location>
        <begin position="541"/>
        <end position="552"/>
    </location>
</feature>
<sequence length="606" mass="67050">MRSAKAVISEKLVRLGTSTAAMSYGTATSQRGPSHTLTSLKRWSVATKDLPGERAGCASETVASSVNLELTVACGLAVSQIKTIHVYDFDNTLFLSPLPNPQLWNGSTIGFLQAWESFANGGWWHDPNILSSTGKGMEIEEPRAWNGWWNEQILRLVRLSMDQKDALTVLLTGRGEANFAPIIKRMAASQQLDFDLIGLKPEVGPNGQQFASTMMFKQKFLEDLVYTYDQADEIRIYEDRVKHVKGFRDFFGTLNRSLQAGHGPVPRKSLNAEVIQVTEGCTYLDPVIETAEVQRMINSHNLARRNPSLEKVKSRNTRLRIKRTVYYTGYLVSQQDSQRIIDEILSPMFQQQGLAESTEVKYMANSILITPRPATASILSKVGGMGKKMSWQVTGLGVFENKVWAAQVVPIPSIEPVHTENPSPLIVLACRRGSRPADAGKIHNWQPIPAGMAMKIDTVVGEKVVLRVEEDNPYEGEWDSQFANRSHKRRHQQERDEDILYPHGSHGSGGYEAMNQAQSQGYHPYHRPGGDRHSNDEASRRGSHRGRGRGTGRGRGSARGGRGRGRGGREAGSNPYYKSLDDQGVGGYDGPHDKGGNGSGGFPMDY</sequence>